<dbReference type="EnsemblBacteria" id="CAI48831">
    <property type="protein sequence ID" value="CAI48831"/>
    <property type="gene ID" value="NP_1480A"/>
</dbReference>
<evidence type="ECO:0000313" key="2">
    <source>
        <dbReference type="Proteomes" id="UP000002698"/>
    </source>
</evidence>
<name>A0A1U7EV19_NATPD</name>
<dbReference type="KEGG" id="nph:NP_1480A"/>
<dbReference type="EMBL" id="CR936257">
    <property type="protein sequence ID" value="CAI48831.1"/>
    <property type="molecule type" value="Genomic_DNA"/>
</dbReference>
<protein>
    <recommendedName>
        <fullName evidence="3">Secreted glycoprotein</fullName>
    </recommendedName>
</protein>
<accession>A0A1U7EV19</accession>
<organism evidence="1 2">
    <name type="scientific">Natronomonas pharaonis (strain ATCC 35678 / DSM 2160 / CIP 103997 / JCM 8858 / NBRC 14720 / NCIMB 2260 / Gabara)</name>
    <name type="common">Halobacterium pharaonis</name>
    <dbReference type="NCBI Taxonomy" id="348780"/>
    <lineage>
        <taxon>Archaea</taxon>
        <taxon>Methanobacteriati</taxon>
        <taxon>Methanobacteriota</taxon>
        <taxon>Stenosarchaea group</taxon>
        <taxon>Halobacteria</taxon>
        <taxon>Halobacteriales</taxon>
        <taxon>Natronomonadaceae</taxon>
        <taxon>Natronomonas</taxon>
    </lineage>
</organism>
<dbReference type="HOGENOM" id="CLU_1976597_0_0_2"/>
<dbReference type="STRING" id="348780.NP_1480A"/>
<proteinExistence type="predicted"/>
<dbReference type="RefSeq" id="WP_011322466.1">
    <property type="nucleotide sequence ID" value="NC_007426.1"/>
</dbReference>
<dbReference type="PROSITE" id="PS51257">
    <property type="entry name" value="PROKAR_LIPOPROTEIN"/>
    <property type="match status" value="1"/>
</dbReference>
<dbReference type="AlphaFoldDB" id="A0A1U7EV19"/>
<reference evidence="1 2" key="1">
    <citation type="journal article" date="2005" name="Genome Res.">
        <title>Living with two extremes: conclusions from the genome sequence of Natronomonas pharaonis.</title>
        <authorList>
            <person name="Falb M."/>
            <person name="Pfeiffer F."/>
            <person name="Palm P."/>
            <person name="Rodewald K."/>
            <person name="Hickmann V."/>
            <person name="Tittor J."/>
            <person name="Oesterhelt D."/>
        </authorList>
    </citation>
    <scope>NUCLEOTIDE SEQUENCE [LARGE SCALE GENOMIC DNA]</scope>
    <source>
        <strain evidence="2">ATCC 35678 / DSM 2160 / CIP 103997 / JCM 8858 / NBRC 14720 / NCIMB 2260 / Gabara</strain>
    </source>
</reference>
<keyword evidence="2" id="KW-1185">Reference proteome</keyword>
<dbReference type="GeneID" id="3701159"/>
<sequence length="126" mass="13362">MRRRQVLAAVPVALAGCVAAPEPGPPTGSPPNVFLDVDRHTEGFELRFAYGSPVTDDNTDRLYVTDDAARTETPWVGGDGAPASFPLEPGAELSVDADPSTEHRLVWVALDGDRSVSLAQFGGEDE</sequence>
<evidence type="ECO:0000313" key="1">
    <source>
        <dbReference type="EMBL" id="CAI48831.1"/>
    </source>
</evidence>
<evidence type="ECO:0008006" key="3">
    <source>
        <dbReference type="Google" id="ProtNLM"/>
    </source>
</evidence>
<dbReference type="Proteomes" id="UP000002698">
    <property type="component" value="Chromosome"/>
</dbReference>
<gene>
    <name evidence="1" type="ordered locus">NP_1480A</name>
</gene>